<accession>A0A941HUP6</accession>
<evidence type="ECO:0000256" key="1">
    <source>
        <dbReference type="SAM" id="MobiDB-lite"/>
    </source>
</evidence>
<feature type="compositionally biased region" description="Pro residues" evidence="1">
    <location>
        <begin position="17"/>
        <end position="39"/>
    </location>
</feature>
<feature type="region of interest" description="Disordered" evidence="1">
    <location>
        <begin position="1"/>
        <end position="39"/>
    </location>
</feature>
<proteinExistence type="predicted"/>
<sequence>MTDEPRPRKILSLKNPPTRPLGPEPIRKPAPPAPPPPPPAQVFAWKCKPCGAGFNVGDELADDVVIRCPSCNAKIGLVADFRADPIPTKLRARPVAPKA</sequence>
<comment type="caution">
    <text evidence="2">The sequence shown here is derived from an EMBL/GenBank/DDBJ whole genome shotgun (WGS) entry which is preliminary data.</text>
</comment>
<organism evidence="2 3">
    <name type="scientific">Phenylobacterium glaciei</name>
    <dbReference type="NCBI Taxonomy" id="2803784"/>
    <lineage>
        <taxon>Bacteria</taxon>
        <taxon>Pseudomonadati</taxon>
        <taxon>Pseudomonadota</taxon>
        <taxon>Alphaproteobacteria</taxon>
        <taxon>Caulobacterales</taxon>
        <taxon>Caulobacteraceae</taxon>
        <taxon>Phenylobacterium</taxon>
    </lineage>
</organism>
<gene>
    <name evidence="2" type="ORF">JKL49_00355</name>
</gene>
<evidence type="ECO:0000313" key="2">
    <source>
        <dbReference type="EMBL" id="MBR7617823.1"/>
    </source>
</evidence>
<name>A0A941HUP6_9CAUL</name>
<protein>
    <submittedName>
        <fullName evidence="2">Uncharacterized protein</fullName>
    </submittedName>
</protein>
<evidence type="ECO:0000313" key="3">
    <source>
        <dbReference type="Proteomes" id="UP000622580"/>
    </source>
</evidence>
<dbReference type="Proteomes" id="UP000622580">
    <property type="component" value="Unassembled WGS sequence"/>
</dbReference>
<keyword evidence="3" id="KW-1185">Reference proteome</keyword>
<reference evidence="2" key="1">
    <citation type="submission" date="2021-04" db="EMBL/GenBank/DDBJ databases">
        <title>Draft genome assembly of strain Phenylobacterium sp. 20VBR1 using MiniION and Illumina platforms.</title>
        <authorList>
            <person name="Thomas F.A."/>
            <person name="Krishnan K.P."/>
            <person name="Sinha R.K."/>
        </authorList>
    </citation>
    <scope>NUCLEOTIDE SEQUENCE</scope>
    <source>
        <strain evidence="2">20VBR1</strain>
    </source>
</reference>
<dbReference type="RefSeq" id="WP_215337368.1">
    <property type="nucleotide sequence ID" value="NZ_JAGSGD010000001.1"/>
</dbReference>
<dbReference type="EMBL" id="JAGSGD010000001">
    <property type="protein sequence ID" value="MBR7617823.1"/>
    <property type="molecule type" value="Genomic_DNA"/>
</dbReference>
<dbReference type="AlphaFoldDB" id="A0A941HUP6"/>